<comment type="caution">
    <text evidence="10">The sequence shown here is derived from an EMBL/GenBank/DDBJ whole genome shotgun (WGS) entry which is preliminary data.</text>
</comment>
<reference evidence="10" key="1">
    <citation type="submission" date="2023-01" db="EMBL/GenBank/DDBJ databases">
        <title>Colletotrichum chrysophilum M932 genome sequence.</title>
        <authorList>
            <person name="Baroncelli R."/>
        </authorList>
    </citation>
    <scope>NUCLEOTIDE SEQUENCE</scope>
    <source>
        <strain evidence="10">M932</strain>
    </source>
</reference>
<dbReference type="SMART" id="SM00355">
    <property type="entry name" value="ZnF_C2H2"/>
    <property type="match status" value="2"/>
</dbReference>
<keyword evidence="4 7" id="KW-0863">Zinc-finger</keyword>
<sequence length="384" mass="43729">MTTQNPAVHRCVHCSREFNRSEHLVRHERTHTKEKPYKCTVCPHAFARRDLLRRHELKAHRRGQPPRKVTKRNQSLAPKGSIQNVEIMDVELQHSWNALQTRDTLTAGGEEANHDVLNANFTVDALQEVATVPEFTFGQVEQSMQDYLLQDTGIWLDNLDTTAFGALDTLETLADTSSAQTTTPFSHVDFGDKAARNHILSQPDSPTLHDTINNRSMPKDHLHVTESCWRRMQLETRKTDPQYVLPSKDELSRFIARYFGSFHRHQPFLHEPTWSASRSPVMLVLAVCANGALYSLEQPTAFGLYKMAVQMTSLADEGIHALQTMMLLTAFAAWSGTKEDLRTALQFHGRLAFAIRQEWALLEYGEGAETTAWEAWLARESLKR</sequence>
<feature type="region of interest" description="Disordered" evidence="8">
    <location>
        <begin position="58"/>
        <end position="78"/>
    </location>
</feature>
<dbReference type="Pfam" id="PF00096">
    <property type="entry name" value="zf-C2H2"/>
    <property type="match status" value="2"/>
</dbReference>
<dbReference type="GO" id="GO:0000785">
    <property type="term" value="C:chromatin"/>
    <property type="evidence" value="ECO:0007669"/>
    <property type="project" value="TreeGrafter"/>
</dbReference>
<dbReference type="SUPFAM" id="SSF57667">
    <property type="entry name" value="beta-beta-alpha zinc fingers"/>
    <property type="match status" value="1"/>
</dbReference>
<dbReference type="Proteomes" id="UP001243330">
    <property type="component" value="Unassembled WGS sequence"/>
</dbReference>
<gene>
    <name evidence="10" type="ORF">CCHR01_07136</name>
</gene>
<dbReference type="InterPro" id="IPR036236">
    <property type="entry name" value="Znf_C2H2_sf"/>
</dbReference>
<evidence type="ECO:0000259" key="9">
    <source>
        <dbReference type="PROSITE" id="PS50157"/>
    </source>
</evidence>
<evidence type="ECO:0000256" key="7">
    <source>
        <dbReference type="PROSITE-ProRule" id="PRU00042"/>
    </source>
</evidence>
<evidence type="ECO:0000313" key="10">
    <source>
        <dbReference type="EMBL" id="KAK1850231.1"/>
    </source>
</evidence>
<dbReference type="InterPro" id="IPR013087">
    <property type="entry name" value="Znf_C2H2_type"/>
</dbReference>
<evidence type="ECO:0000256" key="5">
    <source>
        <dbReference type="ARBA" id="ARBA00022833"/>
    </source>
</evidence>
<evidence type="ECO:0000256" key="3">
    <source>
        <dbReference type="ARBA" id="ARBA00022737"/>
    </source>
</evidence>
<organism evidence="10 11">
    <name type="scientific">Colletotrichum chrysophilum</name>
    <dbReference type="NCBI Taxonomy" id="1836956"/>
    <lineage>
        <taxon>Eukaryota</taxon>
        <taxon>Fungi</taxon>
        <taxon>Dikarya</taxon>
        <taxon>Ascomycota</taxon>
        <taxon>Pezizomycotina</taxon>
        <taxon>Sordariomycetes</taxon>
        <taxon>Hypocreomycetidae</taxon>
        <taxon>Glomerellales</taxon>
        <taxon>Glomerellaceae</taxon>
        <taxon>Colletotrichum</taxon>
        <taxon>Colletotrichum gloeosporioides species complex</taxon>
    </lineage>
</organism>
<keyword evidence="6" id="KW-0539">Nucleus</keyword>
<dbReference type="FunFam" id="3.30.160.60:FF:002343">
    <property type="entry name" value="Zinc finger protein 33A"/>
    <property type="match status" value="1"/>
</dbReference>
<keyword evidence="2" id="KW-0479">Metal-binding</keyword>
<dbReference type="InterPro" id="IPR051059">
    <property type="entry name" value="VerF-like"/>
</dbReference>
<name>A0AAD9EMS5_9PEZI</name>
<dbReference type="Gene3D" id="3.30.160.60">
    <property type="entry name" value="Classic Zinc Finger"/>
    <property type="match status" value="2"/>
</dbReference>
<dbReference type="GO" id="GO:0006351">
    <property type="term" value="P:DNA-templated transcription"/>
    <property type="evidence" value="ECO:0007669"/>
    <property type="project" value="InterPro"/>
</dbReference>
<evidence type="ECO:0000256" key="2">
    <source>
        <dbReference type="ARBA" id="ARBA00022723"/>
    </source>
</evidence>
<evidence type="ECO:0000256" key="1">
    <source>
        <dbReference type="ARBA" id="ARBA00004123"/>
    </source>
</evidence>
<dbReference type="PANTHER" id="PTHR40626">
    <property type="entry name" value="MIP31509P"/>
    <property type="match status" value="1"/>
</dbReference>
<dbReference type="EMBL" id="JAQOWY010000124">
    <property type="protein sequence ID" value="KAK1850231.1"/>
    <property type="molecule type" value="Genomic_DNA"/>
</dbReference>
<dbReference type="PROSITE" id="PS50157">
    <property type="entry name" value="ZINC_FINGER_C2H2_2"/>
    <property type="match status" value="2"/>
</dbReference>
<dbReference type="AlphaFoldDB" id="A0AAD9EMS5"/>
<keyword evidence="3" id="KW-0677">Repeat</keyword>
<dbReference type="GO" id="GO:0005634">
    <property type="term" value="C:nucleus"/>
    <property type="evidence" value="ECO:0007669"/>
    <property type="project" value="UniProtKB-SubCell"/>
</dbReference>
<feature type="domain" description="C2H2-type" evidence="9">
    <location>
        <begin position="9"/>
        <end position="36"/>
    </location>
</feature>
<feature type="compositionally biased region" description="Basic residues" evidence="8">
    <location>
        <begin position="58"/>
        <end position="71"/>
    </location>
</feature>
<dbReference type="CDD" id="cd12148">
    <property type="entry name" value="fungal_TF_MHR"/>
    <property type="match status" value="1"/>
</dbReference>
<evidence type="ECO:0000313" key="11">
    <source>
        <dbReference type="Proteomes" id="UP001243330"/>
    </source>
</evidence>
<dbReference type="GO" id="GO:0000978">
    <property type="term" value="F:RNA polymerase II cis-regulatory region sequence-specific DNA binding"/>
    <property type="evidence" value="ECO:0007669"/>
    <property type="project" value="InterPro"/>
</dbReference>
<keyword evidence="5" id="KW-0862">Zinc</keyword>
<keyword evidence="11" id="KW-1185">Reference proteome</keyword>
<accession>A0AAD9EMS5</accession>
<dbReference type="GO" id="GO:0008270">
    <property type="term" value="F:zinc ion binding"/>
    <property type="evidence" value="ECO:0007669"/>
    <property type="project" value="UniProtKB-KW"/>
</dbReference>
<dbReference type="PROSITE" id="PS00028">
    <property type="entry name" value="ZINC_FINGER_C2H2_1"/>
    <property type="match status" value="2"/>
</dbReference>
<dbReference type="GO" id="GO:0000981">
    <property type="term" value="F:DNA-binding transcription factor activity, RNA polymerase II-specific"/>
    <property type="evidence" value="ECO:0007669"/>
    <property type="project" value="InterPro"/>
</dbReference>
<protein>
    <submittedName>
        <fullName evidence="10">C2H2 transcription factor</fullName>
    </submittedName>
</protein>
<feature type="domain" description="C2H2-type" evidence="9">
    <location>
        <begin position="37"/>
        <end position="65"/>
    </location>
</feature>
<evidence type="ECO:0000256" key="8">
    <source>
        <dbReference type="SAM" id="MobiDB-lite"/>
    </source>
</evidence>
<evidence type="ECO:0000256" key="4">
    <source>
        <dbReference type="ARBA" id="ARBA00022771"/>
    </source>
</evidence>
<evidence type="ECO:0000256" key="6">
    <source>
        <dbReference type="ARBA" id="ARBA00023242"/>
    </source>
</evidence>
<comment type="subcellular location">
    <subcellularLocation>
        <location evidence="1">Nucleus</location>
    </subcellularLocation>
</comment>
<proteinExistence type="predicted"/>
<dbReference type="PANTHER" id="PTHR40626:SF11">
    <property type="entry name" value="ZINC FINGER PROTEIN YPR022C"/>
    <property type="match status" value="1"/>
</dbReference>